<dbReference type="RefSeq" id="WP_377241629.1">
    <property type="nucleotide sequence ID" value="NZ_JBHLXP010000001.1"/>
</dbReference>
<evidence type="ECO:0000313" key="2">
    <source>
        <dbReference type="EMBL" id="MFC0047928.1"/>
    </source>
</evidence>
<dbReference type="CDD" id="cd02440">
    <property type="entry name" value="AdoMet_MTases"/>
    <property type="match status" value="1"/>
</dbReference>
<keyword evidence="3" id="KW-1185">Reference proteome</keyword>
<dbReference type="GO" id="GO:0008168">
    <property type="term" value="F:methyltransferase activity"/>
    <property type="evidence" value="ECO:0007669"/>
    <property type="project" value="UniProtKB-KW"/>
</dbReference>
<dbReference type="PANTHER" id="PTHR43464:SF75">
    <property type="entry name" value="METHYLTRANSFERASE TYPE 11"/>
    <property type="match status" value="1"/>
</dbReference>
<dbReference type="PANTHER" id="PTHR43464">
    <property type="entry name" value="METHYLTRANSFERASE"/>
    <property type="match status" value="1"/>
</dbReference>
<keyword evidence="2" id="KW-0489">Methyltransferase</keyword>
<feature type="domain" description="Methyltransferase" evidence="1">
    <location>
        <begin position="45"/>
        <end position="135"/>
    </location>
</feature>
<gene>
    <name evidence="2" type="ORF">ACFFJP_06475</name>
</gene>
<accession>A0ABV6BAM7</accession>
<sequence length="247" mass="27666">MTATALYTDLSGYYDLMCADINYQAQSDTVHRIDQFFGNGGKRHLDLACGTGPHIRFLLDLGYQSAGLDLNQPMLELAQQRCPEADFSCQNMCEFQLSQPVDLITCFLYSLHYSQTIAGLTACIRQAHLALNPGGVFCFNAVDKSQIDNASVVSHQAQHANSKFIFTSGWFYPGQGELQQLRLRIEKTENDQTEVWQDAHPMVAVTFAELQQLLAPYFDVQILQHDYDKLVAWDGSAGNALFVCVKH</sequence>
<dbReference type="Gene3D" id="2.20.130.10">
    <property type="entry name" value="CAC2371-like domains"/>
    <property type="match status" value="1"/>
</dbReference>
<evidence type="ECO:0000313" key="3">
    <source>
        <dbReference type="Proteomes" id="UP001589813"/>
    </source>
</evidence>
<evidence type="ECO:0000259" key="1">
    <source>
        <dbReference type="Pfam" id="PF13649"/>
    </source>
</evidence>
<dbReference type="InterPro" id="IPR041698">
    <property type="entry name" value="Methyltransf_25"/>
</dbReference>
<comment type="caution">
    <text evidence="2">The sequence shown here is derived from an EMBL/GenBank/DDBJ whole genome shotgun (WGS) entry which is preliminary data.</text>
</comment>
<dbReference type="InterPro" id="IPR029063">
    <property type="entry name" value="SAM-dependent_MTases_sf"/>
</dbReference>
<protein>
    <submittedName>
        <fullName evidence="2">Class I SAM-dependent DNA methyltransferase</fullName>
    </submittedName>
</protein>
<dbReference type="EMBL" id="JBHLXP010000001">
    <property type="protein sequence ID" value="MFC0047928.1"/>
    <property type="molecule type" value="Genomic_DNA"/>
</dbReference>
<dbReference type="Proteomes" id="UP001589813">
    <property type="component" value="Unassembled WGS sequence"/>
</dbReference>
<dbReference type="SUPFAM" id="SSF53335">
    <property type="entry name" value="S-adenosyl-L-methionine-dependent methyltransferases"/>
    <property type="match status" value="1"/>
</dbReference>
<name>A0ABV6BAM7_9GAMM</name>
<dbReference type="Gene3D" id="3.40.50.150">
    <property type="entry name" value="Vaccinia Virus protein VP39"/>
    <property type="match status" value="1"/>
</dbReference>
<reference evidence="2 3" key="1">
    <citation type="submission" date="2024-09" db="EMBL/GenBank/DDBJ databases">
        <authorList>
            <person name="Sun Q."/>
            <person name="Mori K."/>
        </authorList>
    </citation>
    <scope>NUCLEOTIDE SEQUENCE [LARGE SCALE GENOMIC DNA]</scope>
    <source>
        <strain evidence="2 3">KCTC 23315</strain>
    </source>
</reference>
<proteinExistence type="predicted"/>
<organism evidence="2 3">
    <name type="scientific">Rheinheimera tilapiae</name>
    <dbReference type="NCBI Taxonomy" id="875043"/>
    <lineage>
        <taxon>Bacteria</taxon>
        <taxon>Pseudomonadati</taxon>
        <taxon>Pseudomonadota</taxon>
        <taxon>Gammaproteobacteria</taxon>
        <taxon>Chromatiales</taxon>
        <taxon>Chromatiaceae</taxon>
        <taxon>Rheinheimera</taxon>
    </lineage>
</organism>
<keyword evidence="2" id="KW-0808">Transferase</keyword>
<dbReference type="Pfam" id="PF13649">
    <property type="entry name" value="Methyltransf_25"/>
    <property type="match status" value="1"/>
</dbReference>
<dbReference type="GO" id="GO:0032259">
    <property type="term" value="P:methylation"/>
    <property type="evidence" value="ECO:0007669"/>
    <property type="project" value="UniProtKB-KW"/>
</dbReference>